<comment type="caution">
    <text evidence="2">The sequence shown here is derived from an EMBL/GenBank/DDBJ whole genome shotgun (WGS) entry which is preliminary data.</text>
</comment>
<dbReference type="Proteomes" id="UP000266327">
    <property type="component" value="Unassembled WGS sequence"/>
</dbReference>
<keyword evidence="3" id="KW-1185">Reference proteome</keyword>
<feature type="region of interest" description="Disordered" evidence="1">
    <location>
        <begin position="196"/>
        <end position="218"/>
    </location>
</feature>
<evidence type="ECO:0000313" key="3">
    <source>
        <dbReference type="Proteomes" id="UP000266327"/>
    </source>
</evidence>
<gene>
    <name evidence="2" type="ORF">D3878_04690</name>
</gene>
<dbReference type="OrthoDB" id="6896287at2"/>
<dbReference type="EMBL" id="QYUQ01000002">
    <property type="protein sequence ID" value="RJG00972.1"/>
    <property type="molecule type" value="Genomic_DNA"/>
</dbReference>
<sequence length="218" mass="24230">MRQYCGDLIGMLDNAQTILLEIKERECQYNILKEFDEVQFDHNVRFEDLGVPIAYAYNQVPNLEYNKLPRASNWPEITLSQIKRATPRELPGTHPSILDHETLLDWLENDSAGDITDLIGRMQGAIRCPGDLRNGVLVLLYGVSDNALTTLTPSQLLEVVNCVSNNSTLNQRHFLKLQRILGAESAVFNAFSASRPIPTALAPDPDDAPSNDSDGPSP</sequence>
<name>A0A3A3G3A7_9BURK</name>
<reference evidence="3" key="1">
    <citation type="submission" date="2018-09" db="EMBL/GenBank/DDBJ databases">
        <authorList>
            <person name="Zhu H."/>
        </authorList>
    </citation>
    <scope>NUCLEOTIDE SEQUENCE [LARGE SCALE GENOMIC DNA]</scope>
    <source>
        <strain evidence="3">K1S02-23</strain>
    </source>
</reference>
<dbReference type="AlphaFoldDB" id="A0A3A3G3A7"/>
<protein>
    <submittedName>
        <fullName evidence="2">Uncharacterized protein</fullName>
    </submittedName>
</protein>
<proteinExistence type="predicted"/>
<organism evidence="2 3">
    <name type="scientific">Noviherbaspirillum sedimenti</name>
    <dbReference type="NCBI Taxonomy" id="2320865"/>
    <lineage>
        <taxon>Bacteria</taxon>
        <taxon>Pseudomonadati</taxon>
        <taxon>Pseudomonadota</taxon>
        <taxon>Betaproteobacteria</taxon>
        <taxon>Burkholderiales</taxon>
        <taxon>Oxalobacteraceae</taxon>
        <taxon>Noviherbaspirillum</taxon>
    </lineage>
</organism>
<evidence type="ECO:0000313" key="2">
    <source>
        <dbReference type="EMBL" id="RJG00972.1"/>
    </source>
</evidence>
<evidence type="ECO:0000256" key="1">
    <source>
        <dbReference type="SAM" id="MobiDB-lite"/>
    </source>
</evidence>
<accession>A0A3A3G3A7</accession>
<dbReference type="RefSeq" id="WP_119784422.1">
    <property type="nucleotide sequence ID" value="NZ_QYUQ01000002.1"/>
</dbReference>